<accession>A0A8J2MD66</accession>
<evidence type="ECO:0000313" key="2">
    <source>
        <dbReference type="EMBL" id="CAG9539621.1"/>
    </source>
</evidence>
<proteinExistence type="predicted"/>
<evidence type="ECO:0000256" key="1">
    <source>
        <dbReference type="SAM" id="MobiDB-lite"/>
    </source>
</evidence>
<dbReference type="AlphaFoldDB" id="A0A8J2MD66"/>
<dbReference type="Proteomes" id="UP000746747">
    <property type="component" value="Unassembled WGS sequence"/>
</dbReference>
<name>A0A8J2MD66_9BILA</name>
<feature type="region of interest" description="Disordered" evidence="1">
    <location>
        <begin position="1"/>
        <end position="61"/>
    </location>
</feature>
<dbReference type="OrthoDB" id="5873998at2759"/>
<sequence>MKTSRPWQDSNLQSSDPKSDALSIGPQGPAQPIYDFYGNTDESYSSGKVQEVSSDKGNISDSLSYASTASTMLEELKEKTMNDVKVVDESNC</sequence>
<keyword evidence="3" id="KW-1185">Reference proteome</keyword>
<evidence type="ECO:0000313" key="3">
    <source>
        <dbReference type="Proteomes" id="UP000746747"/>
    </source>
</evidence>
<feature type="compositionally biased region" description="Polar residues" evidence="1">
    <location>
        <begin position="40"/>
        <end position="61"/>
    </location>
</feature>
<dbReference type="EMBL" id="CAKAEH010001814">
    <property type="protein sequence ID" value="CAG9539621.1"/>
    <property type="molecule type" value="Genomic_DNA"/>
</dbReference>
<gene>
    <name evidence="2" type="ORF">CJOHNSTONI_LOCUS9203</name>
</gene>
<comment type="caution">
    <text evidence="2">The sequence shown here is derived from an EMBL/GenBank/DDBJ whole genome shotgun (WGS) entry which is preliminary data.</text>
</comment>
<protein>
    <submittedName>
        <fullName evidence="2">Uncharacterized protein</fullName>
    </submittedName>
</protein>
<organism evidence="2 3">
    <name type="scientific">Cercopithifilaria johnstoni</name>
    <dbReference type="NCBI Taxonomy" id="2874296"/>
    <lineage>
        <taxon>Eukaryota</taxon>
        <taxon>Metazoa</taxon>
        <taxon>Ecdysozoa</taxon>
        <taxon>Nematoda</taxon>
        <taxon>Chromadorea</taxon>
        <taxon>Rhabditida</taxon>
        <taxon>Spirurina</taxon>
        <taxon>Spiruromorpha</taxon>
        <taxon>Filarioidea</taxon>
        <taxon>Onchocercidae</taxon>
        <taxon>Cercopithifilaria</taxon>
    </lineage>
</organism>
<reference evidence="2" key="1">
    <citation type="submission" date="2021-09" db="EMBL/GenBank/DDBJ databases">
        <authorList>
            <consortium name="Pathogen Informatics"/>
        </authorList>
    </citation>
    <scope>NUCLEOTIDE SEQUENCE</scope>
</reference>
<feature type="compositionally biased region" description="Polar residues" evidence="1">
    <location>
        <begin position="1"/>
        <end position="16"/>
    </location>
</feature>